<dbReference type="InterPro" id="IPR002575">
    <property type="entry name" value="Aminoglycoside_PTrfase"/>
</dbReference>
<dbReference type="GO" id="GO:0016740">
    <property type="term" value="F:transferase activity"/>
    <property type="evidence" value="ECO:0007669"/>
    <property type="project" value="UniProtKB-KW"/>
</dbReference>
<feature type="domain" description="Aminoglycoside phosphotransferase" evidence="1">
    <location>
        <begin position="16"/>
        <end position="245"/>
    </location>
</feature>
<dbReference type="Proteomes" id="UP000583556">
    <property type="component" value="Unassembled WGS sequence"/>
</dbReference>
<name>A0A7Y0BL92_9SPHN</name>
<evidence type="ECO:0000313" key="2">
    <source>
        <dbReference type="EMBL" id="NML92278.1"/>
    </source>
</evidence>
<dbReference type="SUPFAM" id="SSF56112">
    <property type="entry name" value="Protein kinase-like (PK-like)"/>
    <property type="match status" value="1"/>
</dbReference>
<dbReference type="PANTHER" id="PTHR21310:SF40">
    <property type="entry name" value="AMINOGLYCOSIDE PHOSPHOTRANSFERASE DOMAIN-CONTAINING PROTEIN-RELATED"/>
    <property type="match status" value="1"/>
</dbReference>
<proteinExistence type="predicted"/>
<comment type="caution">
    <text evidence="2">The sequence shown here is derived from an EMBL/GenBank/DDBJ whole genome shotgun (WGS) entry which is preliminary data.</text>
</comment>
<dbReference type="Gene3D" id="3.90.1200.10">
    <property type="match status" value="1"/>
</dbReference>
<reference evidence="2 3" key="1">
    <citation type="submission" date="2020-04" db="EMBL/GenBank/DDBJ databases">
        <title>Novosphingobium sp. TW-4 isolated from soil.</title>
        <authorList>
            <person name="Dahal R.H."/>
            <person name="Chaudhary D.K."/>
        </authorList>
    </citation>
    <scope>NUCLEOTIDE SEQUENCE [LARGE SCALE GENOMIC DNA]</scope>
    <source>
        <strain evidence="2 3">TW-4</strain>
    </source>
</reference>
<dbReference type="PANTHER" id="PTHR21310">
    <property type="entry name" value="AMINOGLYCOSIDE PHOSPHOTRANSFERASE-RELATED-RELATED"/>
    <property type="match status" value="1"/>
</dbReference>
<protein>
    <submittedName>
        <fullName evidence="2">Phosphotransferase family protein</fullName>
    </submittedName>
</protein>
<sequence>MDSRGLGSGPLDAVQSLSGGTQNILLRFIRAGRTYVLRRPPPHLRANSNETMRREARVLAALAGSDVPHPGLIAACPEDDVLGAAFYLMEPIDGFNATQGLEPVHAGDAAVRHRMGLAMVDAIAALSKVDYAAVGLADFGKVDSWLGRQVGRWAAQLKSYEEFAGWTGPQAIPGVDKVARWLESHMPPTFQPGLIHGDFHLANVMFRHDSGELAAVVDWELCTLGDPLLDLGWLAATWPEDGVRRATDVAITPWEGFATIEEMVARYGQQTGRDLAHFDWYAVLACYKLGIILEGSNARACAGKAPREIGDRLHSHTIDLFERALRRIG</sequence>
<keyword evidence="2" id="KW-0808">Transferase</keyword>
<dbReference type="InterPro" id="IPR011009">
    <property type="entry name" value="Kinase-like_dom_sf"/>
</dbReference>
<dbReference type="InterPro" id="IPR041726">
    <property type="entry name" value="ACAD10_11_N"/>
</dbReference>
<dbReference type="InterPro" id="IPR051678">
    <property type="entry name" value="AGP_Transferase"/>
</dbReference>
<evidence type="ECO:0000259" key="1">
    <source>
        <dbReference type="Pfam" id="PF01636"/>
    </source>
</evidence>
<accession>A0A7Y0BL92</accession>
<dbReference type="Pfam" id="PF01636">
    <property type="entry name" value="APH"/>
    <property type="match status" value="1"/>
</dbReference>
<keyword evidence="3" id="KW-1185">Reference proteome</keyword>
<organism evidence="2 3">
    <name type="scientific">Novosphingobium olei</name>
    <dbReference type="NCBI Taxonomy" id="2728851"/>
    <lineage>
        <taxon>Bacteria</taxon>
        <taxon>Pseudomonadati</taxon>
        <taxon>Pseudomonadota</taxon>
        <taxon>Alphaproteobacteria</taxon>
        <taxon>Sphingomonadales</taxon>
        <taxon>Sphingomonadaceae</taxon>
        <taxon>Novosphingobium</taxon>
    </lineage>
</organism>
<dbReference type="EMBL" id="JABBGM010000001">
    <property type="protein sequence ID" value="NML92278.1"/>
    <property type="molecule type" value="Genomic_DNA"/>
</dbReference>
<gene>
    <name evidence="2" type="ORF">HHL27_01150</name>
</gene>
<dbReference type="Gene3D" id="3.30.200.20">
    <property type="entry name" value="Phosphorylase Kinase, domain 1"/>
    <property type="match status" value="1"/>
</dbReference>
<dbReference type="AlphaFoldDB" id="A0A7Y0BL92"/>
<evidence type="ECO:0000313" key="3">
    <source>
        <dbReference type="Proteomes" id="UP000583556"/>
    </source>
</evidence>
<dbReference type="CDD" id="cd05154">
    <property type="entry name" value="ACAD10_11_N-like"/>
    <property type="match status" value="1"/>
</dbReference>